<accession>A0A0C4EAZ8</accession>
<dbReference type="EMBL" id="GL876977">
    <property type="protein sequence ID" value="KLU91317.1"/>
    <property type="molecule type" value="Genomic_DNA"/>
</dbReference>
<reference evidence="2" key="5">
    <citation type="submission" date="2015-06" db="UniProtKB">
        <authorList>
            <consortium name="EnsemblFungi"/>
        </authorList>
    </citation>
    <scope>IDENTIFICATION</scope>
    <source>
        <strain evidence="2">ATCC 64411</strain>
    </source>
</reference>
<keyword evidence="3" id="KW-1185">Reference proteome</keyword>
<reference evidence="2" key="4">
    <citation type="journal article" date="2015" name="G3 (Bethesda)">
        <title>Genome sequences of three phytopathogenic species of the Magnaporthaceae family of fungi.</title>
        <authorList>
            <person name="Okagaki L.H."/>
            <person name="Nunes C.C."/>
            <person name="Sailsbery J."/>
            <person name="Clay B."/>
            <person name="Brown D."/>
            <person name="John T."/>
            <person name="Oh Y."/>
            <person name="Young N."/>
            <person name="Fitzgerald M."/>
            <person name="Haas B.J."/>
            <person name="Zeng Q."/>
            <person name="Young S."/>
            <person name="Adiconis X."/>
            <person name="Fan L."/>
            <person name="Levin J.Z."/>
            <person name="Mitchell T.K."/>
            <person name="Okubara P.A."/>
            <person name="Farman M.L."/>
            <person name="Kohn L.M."/>
            <person name="Birren B."/>
            <person name="Ma L.-J."/>
            <person name="Dean R.A."/>
        </authorList>
    </citation>
    <scope>NUCLEOTIDE SEQUENCE</scope>
    <source>
        <strain evidence="2">ATCC 64411 / 73-15</strain>
    </source>
</reference>
<dbReference type="EMBL" id="ADBL01002522">
    <property type="status" value="NOT_ANNOTATED_CDS"/>
    <property type="molecule type" value="Genomic_DNA"/>
</dbReference>
<name>A0A0C4EAZ8_MAGP6</name>
<gene>
    <name evidence="1" type="ORF">MAPG_09838</name>
</gene>
<proteinExistence type="predicted"/>
<reference evidence="1" key="2">
    <citation type="submission" date="2010-05" db="EMBL/GenBank/DDBJ databases">
        <title>The Genome Sequence of Magnaporthe poae strain ATCC 64411.</title>
        <authorList>
            <consortium name="The Broad Institute Genome Sequencing Platform"/>
            <consortium name="Broad Institute Genome Sequencing Center for Infectious Disease"/>
            <person name="Ma L.-J."/>
            <person name="Dead R."/>
            <person name="Young S."/>
            <person name="Zeng Q."/>
            <person name="Koehrsen M."/>
            <person name="Alvarado L."/>
            <person name="Berlin A."/>
            <person name="Chapman S.B."/>
            <person name="Chen Z."/>
            <person name="Freedman E."/>
            <person name="Gellesch M."/>
            <person name="Goldberg J."/>
            <person name="Griggs A."/>
            <person name="Gujja S."/>
            <person name="Heilman E.R."/>
            <person name="Heiman D."/>
            <person name="Hepburn T."/>
            <person name="Howarth C."/>
            <person name="Jen D."/>
            <person name="Larson L."/>
            <person name="Mehta T."/>
            <person name="Neiman D."/>
            <person name="Pearson M."/>
            <person name="Roberts A."/>
            <person name="Saif S."/>
            <person name="Shea T."/>
            <person name="Shenoy N."/>
            <person name="Sisk P."/>
            <person name="Stolte C."/>
            <person name="Sykes S."/>
            <person name="Walk T."/>
            <person name="White J."/>
            <person name="Yandava C."/>
            <person name="Haas B."/>
            <person name="Nusbaum C."/>
            <person name="Birren B."/>
        </authorList>
    </citation>
    <scope>NUCLEOTIDE SEQUENCE</scope>
    <source>
        <strain evidence="1">ATCC 64411</strain>
    </source>
</reference>
<evidence type="ECO:0000313" key="2">
    <source>
        <dbReference type="EnsemblFungi" id="MAPG_09838T0"/>
    </source>
</evidence>
<evidence type="ECO:0000313" key="3">
    <source>
        <dbReference type="Proteomes" id="UP000011715"/>
    </source>
</evidence>
<dbReference type="VEuPathDB" id="FungiDB:MAPG_09838"/>
<dbReference type="EnsemblFungi" id="MAPG_09838T0">
    <property type="protein sequence ID" value="MAPG_09838T0"/>
    <property type="gene ID" value="MAPG_09838"/>
</dbReference>
<reference evidence="1" key="3">
    <citation type="submission" date="2011-03" db="EMBL/GenBank/DDBJ databases">
        <title>Annotation of Magnaporthe poae ATCC 64411.</title>
        <authorList>
            <person name="Ma L.-J."/>
            <person name="Dead R."/>
            <person name="Young S.K."/>
            <person name="Zeng Q."/>
            <person name="Gargeya S."/>
            <person name="Fitzgerald M."/>
            <person name="Haas B."/>
            <person name="Abouelleil A."/>
            <person name="Alvarado L."/>
            <person name="Arachchi H.M."/>
            <person name="Berlin A."/>
            <person name="Brown A."/>
            <person name="Chapman S.B."/>
            <person name="Chen Z."/>
            <person name="Dunbar C."/>
            <person name="Freedman E."/>
            <person name="Gearin G."/>
            <person name="Gellesch M."/>
            <person name="Goldberg J."/>
            <person name="Griggs A."/>
            <person name="Gujja S."/>
            <person name="Heiman D."/>
            <person name="Howarth C."/>
            <person name="Larson L."/>
            <person name="Lui A."/>
            <person name="MacDonald P.J.P."/>
            <person name="Mehta T."/>
            <person name="Montmayeur A."/>
            <person name="Murphy C."/>
            <person name="Neiman D."/>
            <person name="Pearson M."/>
            <person name="Priest M."/>
            <person name="Roberts A."/>
            <person name="Saif S."/>
            <person name="Shea T."/>
            <person name="Shenoy N."/>
            <person name="Sisk P."/>
            <person name="Stolte C."/>
            <person name="Sykes S."/>
            <person name="Yandava C."/>
            <person name="Wortman J."/>
            <person name="Nusbaum C."/>
            <person name="Birren B."/>
        </authorList>
    </citation>
    <scope>NUCLEOTIDE SEQUENCE</scope>
    <source>
        <strain evidence="1">ATCC 64411</strain>
    </source>
</reference>
<evidence type="ECO:0000313" key="1">
    <source>
        <dbReference type="EMBL" id="KLU91317.1"/>
    </source>
</evidence>
<dbReference type="AlphaFoldDB" id="A0A0C4EAZ8"/>
<reference evidence="3" key="1">
    <citation type="submission" date="2010-05" db="EMBL/GenBank/DDBJ databases">
        <title>The genome sequence of Magnaporthe poae strain ATCC 64411.</title>
        <authorList>
            <person name="Ma L.-J."/>
            <person name="Dead R."/>
            <person name="Young S."/>
            <person name="Zeng Q."/>
            <person name="Koehrsen M."/>
            <person name="Alvarado L."/>
            <person name="Berlin A."/>
            <person name="Chapman S.B."/>
            <person name="Chen Z."/>
            <person name="Freedman E."/>
            <person name="Gellesch M."/>
            <person name="Goldberg J."/>
            <person name="Griggs A."/>
            <person name="Gujja S."/>
            <person name="Heilman E.R."/>
            <person name="Heiman D."/>
            <person name="Hepburn T."/>
            <person name="Howarth C."/>
            <person name="Jen D."/>
            <person name="Larson L."/>
            <person name="Mehta T."/>
            <person name="Neiman D."/>
            <person name="Pearson M."/>
            <person name="Roberts A."/>
            <person name="Saif S."/>
            <person name="Shea T."/>
            <person name="Shenoy N."/>
            <person name="Sisk P."/>
            <person name="Stolte C."/>
            <person name="Sykes S."/>
            <person name="Walk T."/>
            <person name="White J."/>
            <person name="Yandava C."/>
            <person name="Haas B."/>
            <person name="Nusbaum C."/>
            <person name="Birren B."/>
        </authorList>
    </citation>
    <scope>NUCLEOTIDE SEQUENCE [LARGE SCALE GENOMIC DNA]</scope>
    <source>
        <strain evidence="3">ATCC 64411 / 73-15</strain>
    </source>
</reference>
<organism evidence="2 3">
    <name type="scientific">Magnaporthiopsis poae (strain ATCC 64411 / 73-15)</name>
    <name type="common">Kentucky bluegrass fungus</name>
    <name type="synonym">Magnaporthe poae</name>
    <dbReference type="NCBI Taxonomy" id="644358"/>
    <lineage>
        <taxon>Eukaryota</taxon>
        <taxon>Fungi</taxon>
        <taxon>Dikarya</taxon>
        <taxon>Ascomycota</taxon>
        <taxon>Pezizomycotina</taxon>
        <taxon>Sordariomycetes</taxon>
        <taxon>Sordariomycetidae</taxon>
        <taxon>Magnaporthales</taxon>
        <taxon>Magnaporthaceae</taxon>
        <taxon>Magnaporthiopsis</taxon>
    </lineage>
</organism>
<sequence>MSIHSAIFRSSHLRLLLRLLVRFRRHPGPCTEHALNRFSASLLVWVAALDVKRQVFASDSGAKGHYNFVMVGLPLFLVCSFTKFGEDDAWIDRTFPTASTVLPELSFRQQAMPSPVSALIRRHLSALICATDRSSFIAFSWLLLLDGRTHACDLSGVAGQQYPDTPAEPGDAKNTSKKTWDQISFAARAKTLRWVWIWAWGRRLASAADMDIMSDPMTASALPLPVLLRMLDVLVVALWLFTAAPRLLAGSPDFAFSGFRLLRTVSFSVAATNGCHFYYCGSRRNHKCP</sequence>
<protein>
    <submittedName>
        <fullName evidence="1 2">Uncharacterized protein</fullName>
    </submittedName>
</protein>
<dbReference type="Proteomes" id="UP000011715">
    <property type="component" value="Unassembled WGS sequence"/>
</dbReference>